<evidence type="ECO:0000256" key="2">
    <source>
        <dbReference type="ARBA" id="ARBA00022723"/>
    </source>
</evidence>
<keyword evidence="8" id="KW-1185">Reference proteome</keyword>
<dbReference type="PANTHER" id="PTHR43105">
    <property type="entry name" value="RESPIRATORY NITRATE REDUCTASE"/>
    <property type="match status" value="1"/>
</dbReference>
<dbReference type="SMART" id="SM00926">
    <property type="entry name" value="Molybdop_Fe4S4"/>
    <property type="match status" value="1"/>
</dbReference>
<dbReference type="Gene3D" id="3.40.50.740">
    <property type="match status" value="1"/>
</dbReference>
<keyword evidence="4" id="KW-0408">Iron</keyword>
<keyword evidence="2" id="KW-0479">Metal-binding</keyword>
<dbReference type="Pfam" id="PF01568">
    <property type="entry name" value="Molydop_binding"/>
    <property type="match status" value="1"/>
</dbReference>
<evidence type="ECO:0000256" key="3">
    <source>
        <dbReference type="ARBA" id="ARBA00023002"/>
    </source>
</evidence>
<dbReference type="Gene3D" id="3.40.228.10">
    <property type="entry name" value="Dimethylsulfoxide Reductase, domain 2"/>
    <property type="match status" value="1"/>
</dbReference>
<evidence type="ECO:0000313" key="8">
    <source>
        <dbReference type="Proteomes" id="UP000593994"/>
    </source>
</evidence>
<dbReference type="GO" id="GO:0016020">
    <property type="term" value="C:membrane"/>
    <property type="evidence" value="ECO:0007669"/>
    <property type="project" value="TreeGrafter"/>
</dbReference>
<dbReference type="Gene3D" id="2.40.40.20">
    <property type="match status" value="1"/>
</dbReference>
<dbReference type="Proteomes" id="UP000593994">
    <property type="component" value="Chromosome"/>
</dbReference>
<reference evidence="7 8" key="1">
    <citation type="submission" date="2020-05" db="EMBL/GenBank/DDBJ databases">
        <title>Sulfurimonas marisnigri, sp. nov., and Sulfurimonas baltica, sp. nov., manganese oxide reducing chemolithoautotrophs of the class Epsilonproteobacteria isolated from the pelagic redoxclines of the Black and Baltic Seas and emended description of the genus Sulfurimonas.</title>
        <authorList>
            <person name="Henkel J.V."/>
            <person name="Laudan C."/>
            <person name="Werner J."/>
            <person name="Neu T."/>
            <person name="Plewe S."/>
            <person name="Sproer C."/>
            <person name="Bunk B."/>
            <person name="Schulz-Vogt H.N."/>
        </authorList>
    </citation>
    <scope>NUCLEOTIDE SEQUENCE [LARGE SCALE GENOMIC DNA]</scope>
    <source>
        <strain evidence="7 8">GD2</strain>
    </source>
</reference>
<dbReference type="GO" id="GO:0016491">
    <property type="term" value="F:oxidoreductase activity"/>
    <property type="evidence" value="ECO:0007669"/>
    <property type="project" value="UniProtKB-KW"/>
</dbReference>
<feature type="domain" description="4Fe-4S Mo/W bis-MGD-type" evidence="6">
    <location>
        <begin position="1"/>
        <end position="49"/>
    </location>
</feature>
<evidence type="ECO:0000313" key="7">
    <source>
        <dbReference type="EMBL" id="QOY51245.1"/>
    </source>
</evidence>
<dbReference type="InterPro" id="IPR006963">
    <property type="entry name" value="Mopterin_OxRdtase_4Fe-4S_dom"/>
</dbReference>
<gene>
    <name evidence="7" type="ORF">HUE88_08890</name>
</gene>
<organism evidence="7 8">
    <name type="scientific">Candidatus Sulfurimonas baltica</name>
    <dbReference type="NCBI Taxonomy" id="2740404"/>
    <lineage>
        <taxon>Bacteria</taxon>
        <taxon>Pseudomonadati</taxon>
        <taxon>Campylobacterota</taxon>
        <taxon>Epsilonproteobacteria</taxon>
        <taxon>Campylobacterales</taxon>
        <taxon>Sulfurimonadaceae</taxon>
        <taxon>Sulfurimonas</taxon>
    </lineage>
</organism>
<dbReference type="Pfam" id="PF00384">
    <property type="entry name" value="Molybdopterin"/>
    <property type="match status" value="1"/>
</dbReference>
<dbReference type="Pfam" id="PF04879">
    <property type="entry name" value="Molybdop_Fe4S4"/>
    <property type="match status" value="1"/>
</dbReference>
<dbReference type="EMBL" id="CP054492">
    <property type="protein sequence ID" value="QOY51245.1"/>
    <property type="molecule type" value="Genomic_DNA"/>
</dbReference>
<dbReference type="KEGG" id="sbal:HUE88_08890"/>
<dbReference type="CDD" id="cd00508">
    <property type="entry name" value="MopB_CT_Fdh-Nap-like"/>
    <property type="match status" value="1"/>
</dbReference>
<dbReference type="InterPro" id="IPR006656">
    <property type="entry name" value="Mopterin_OxRdtase"/>
</dbReference>
<dbReference type="InterPro" id="IPR009010">
    <property type="entry name" value="Asp_de-COase-like_dom_sf"/>
</dbReference>
<dbReference type="InterPro" id="IPR050123">
    <property type="entry name" value="Prok_molybdopt-oxidoreductase"/>
</dbReference>
<dbReference type="SUPFAM" id="SSF53706">
    <property type="entry name" value="Formate dehydrogenase/DMSO reductase, domains 1-3"/>
    <property type="match status" value="1"/>
</dbReference>
<evidence type="ECO:0000256" key="4">
    <source>
        <dbReference type="ARBA" id="ARBA00023004"/>
    </source>
</evidence>
<dbReference type="GO" id="GO:0043546">
    <property type="term" value="F:molybdopterin cofactor binding"/>
    <property type="evidence" value="ECO:0007669"/>
    <property type="project" value="InterPro"/>
</dbReference>
<name>A0A7S7LTZ3_9BACT</name>
<dbReference type="SUPFAM" id="SSF50692">
    <property type="entry name" value="ADC-like"/>
    <property type="match status" value="1"/>
</dbReference>
<dbReference type="RefSeq" id="WP_194368358.1">
    <property type="nucleotide sequence ID" value="NZ_CP054492.1"/>
</dbReference>
<proteinExistence type="predicted"/>
<keyword evidence="5" id="KW-0411">Iron-sulfur</keyword>
<dbReference type="InterPro" id="IPR006657">
    <property type="entry name" value="MoPterin_dinucl-bd_dom"/>
</dbReference>
<dbReference type="GO" id="GO:0045333">
    <property type="term" value="P:cellular respiration"/>
    <property type="evidence" value="ECO:0007669"/>
    <property type="project" value="UniProtKB-ARBA"/>
</dbReference>
<dbReference type="Gene3D" id="2.20.25.90">
    <property type="entry name" value="ADC-like domains"/>
    <property type="match status" value="1"/>
</dbReference>
<evidence type="ECO:0000256" key="5">
    <source>
        <dbReference type="ARBA" id="ARBA00023014"/>
    </source>
</evidence>
<protein>
    <submittedName>
        <fullName evidence="7">Molybdopterin oxidoreductase family protein</fullName>
    </submittedName>
</protein>
<dbReference type="GO" id="GO:0051539">
    <property type="term" value="F:4 iron, 4 sulfur cluster binding"/>
    <property type="evidence" value="ECO:0007669"/>
    <property type="project" value="UniProtKB-KW"/>
</dbReference>
<evidence type="ECO:0000256" key="1">
    <source>
        <dbReference type="ARBA" id="ARBA00022485"/>
    </source>
</evidence>
<accession>A0A7S7LTZ3</accession>
<dbReference type="AlphaFoldDB" id="A0A7S7LTZ3"/>
<evidence type="ECO:0000259" key="6">
    <source>
        <dbReference type="SMART" id="SM00926"/>
    </source>
</evidence>
<dbReference type="PANTHER" id="PTHR43105:SF9">
    <property type="entry name" value="NADPH-FE(3+) OXIDOREDUCTASE SUBUNIT ALPHA"/>
    <property type="match status" value="1"/>
</dbReference>
<keyword evidence="1" id="KW-0004">4Fe-4S</keyword>
<dbReference type="GO" id="GO:0046872">
    <property type="term" value="F:metal ion binding"/>
    <property type="evidence" value="ECO:0007669"/>
    <property type="project" value="UniProtKB-KW"/>
</dbReference>
<keyword evidence="3" id="KW-0560">Oxidoreductase</keyword>
<sequence length="659" mass="74834">MIKSVCGYCGVGCGLEYDESKLIGDVAYPVNEGKLCSKGVSELVSIDTSTRLLRPQTRDSIDDEYKISSWGDSIRAIAEKVKKTKPKKIGFYLSGQLLTEDYYIANKLGKGFIGTNNVDTNTRTCMSSAVVAYKKSIGADFVPLRMEDIFKSDLLILTGANTAESHVLFHNQIKKAKKQGLKVIVIDPRYTETAKIADLYLPIKASGDIDFFNLISKRLIDEEMYDKEFVDLHVNNFELLQNKFKRVPVTKMLKRTGLSKEQFEWFWMFYKNSKNIITAWTMGLNQSVQGVDKNLALINTHLLTGKIFKPGNGPLSLTGQPNAMGGREVGGLSTMLAVHLGFDVKSINKVSKFWCTNKIYSKPGLTATQMLEADLDLLIICHTDPIYHLPNRHKMEKLIKKIPMVVEINAYDNSETSNFAHIRLPAAPWGEKEGTQTNLDRSITKQEKLSRTSIDCKADWQIFQLLAWELGFEKEFSYKNTKEIFQEYQEMTKLNDYMDIHFANYDELSDKPFVWGENIKGFLTKDKKANLHFVENRLLSEKTSIKYPFVLLTGRTRDQWHSGTKTNLPKTLQKCKALEFVEINSEDAKLLNIKSDDIVTVTSLRGTITTVAVVTDDINRKTIFMPISNRDINYLTNDLLDSESLQPDYNYSAVKITKV</sequence>